<accession>A0A7G7BW33</accession>
<dbReference type="InterPro" id="IPR018649">
    <property type="entry name" value="SHOCT"/>
</dbReference>
<keyword evidence="2" id="KW-0812">Transmembrane</keyword>
<keyword evidence="2" id="KW-0472">Membrane</keyword>
<protein>
    <submittedName>
        <fullName evidence="4">SHOCT domain-containing protein</fullName>
    </submittedName>
</protein>
<dbReference type="Proteomes" id="UP000515307">
    <property type="component" value="Chromosome"/>
</dbReference>
<dbReference type="AlphaFoldDB" id="A0A7G7BW33"/>
<keyword evidence="5" id="KW-1185">Reference proteome</keyword>
<dbReference type="KEGG" id="sfiy:F0344_33345"/>
<sequence>MFWFDHDVSGWGWFVMSVGMIAFWAVIITAAVLLFRALGRATEPTRSPAAPSPEQLLAERFARGEIDEEEYRRRLDALRVSGPLPQHPPPTRGPHAAGNGRLGKKAP</sequence>
<evidence type="ECO:0000256" key="1">
    <source>
        <dbReference type="SAM" id="MobiDB-lite"/>
    </source>
</evidence>
<dbReference type="Pfam" id="PF09851">
    <property type="entry name" value="SHOCT"/>
    <property type="match status" value="1"/>
</dbReference>
<evidence type="ECO:0000256" key="2">
    <source>
        <dbReference type="SAM" id="Phobius"/>
    </source>
</evidence>
<evidence type="ECO:0000313" key="4">
    <source>
        <dbReference type="EMBL" id="QNE79548.1"/>
    </source>
</evidence>
<gene>
    <name evidence="4" type="ORF">F0344_33345</name>
</gene>
<organism evidence="4 5">
    <name type="scientific">Streptomyces finlayi</name>
    <dbReference type="NCBI Taxonomy" id="67296"/>
    <lineage>
        <taxon>Bacteria</taxon>
        <taxon>Bacillati</taxon>
        <taxon>Actinomycetota</taxon>
        <taxon>Actinomycetes</taxon>
        <taxon>Kitasatosporales</taxon>
        <taxon>Streptomycetaceae</taxon>
        <taxon>Streptomyces</taxon>
    </lineage>
</organism>
<feature type="domain" description="SHOCT" evidence="3">
    <location>
        <begin position="53"/>
        <end position="78"/>
    </location>
</feature>
<feature type="transmembrane region" description="Helical" evidence="2">
    <location>
        <begin position="12"/>
        <end position="35"/>
    </location>
</feature>
<proteinExistence type="predicted"/>
<reference evidence="5" key="1">
    <citation type="submission" date="2019-10" db="EMBL/GenBank/DDBJ databases">
        <title>Antimicrobial potential of Antarctic Bacteria.</title>
        <authorList>
            <person name="Benaud N."/>
            <person name="Edwards R.J."/>
            <person name="Ferrari B.C."/>
        </authorList>
    </citation>
    <scope>NUCLEOTIDE SEQUENCE [LARGE SCALE GENOMIC DNA]</scope>
    <source>
        <strain evidence="5">NBSH44</strain>
    </source>
</reference>
<evidence type="ECO:0000259" key="3">
    <source>
        <dbReference type="Pfam" id="PF09851"/>
    </source>
</evidence>
<keyword evidence="2" id="KW-1133">Transmembrane helix</keyword>
<evidence type="ECO:0000313" key="5">
    <source>
        <dbReference type="Proteomes" id="UP000515307"/>
    </source>
</evidence>
<dbReference type="EMBL" id="CP045702">
    <property type="protein sequence ID" value="QNE79548.1"/>
    <property type="molecule type" value="Genomic_DNA"/>
</dbReference>
<feature type="region of interest" description="Disordered" evidence="1">
    <location>
        <begin position="79"/>
        <end position="107"/>
    </location>
</feature>
<name>A0A7G7BW33_9ACTN</name>